<accession>A0ABQ5GDE2</accession>
<dbReference type="SUPFAM" id="SSF53098">
    <property type="entry name" value="Ribonuclease H-like"/>
    <property type="match status" value="1"/>
</dbReference>
<dbReference type="Gene3D" id="3.30.420.10">
    <property type="entry name" value="Ribonuclease H-like superfamily/Ribonuclease H"/>
    <property type="match status" value="1"/>
</dbReference>
<dbReference type="InterPro" id="IPR036397">
    <property type="entry name" value="RNaseH_sf"/>
</dbReference>
<protein>
    <submittedName>
        <fullName evidence="2">Reverse transcriptase domain-containing protein</fullName>
    </submittedName>
</protein>
<feature type="domain" description="Tf2-1-like SH3-like" evidence="1">
    <location>
        <begin position="225"/>
        <end position="263"/>
    </location>
</feature>
<gene>
    <name evidence="2" type="ORF">Tco_1032163</name>
</gene>
<proteinExistence type="predicted"/>
<comment type="caution">
    <text evidence="2">The sequence shown here is derived from an EMBL/GenBank/DDBJ whole genome shotgun (WGS) entry which is preliminary data.</text>
</comment>
<dbReference type="Pfam" id="PF24626">
    <property type="entry name" value="SH3_Tf2-1"/>
    <property type="match status" value="1"/>
</dbReference>
<dbReference type="InterPro" id="IPR056924">
    <property type="entry name" value="SH3_Tf2-1"/>
</dbReference>
<evidence type="ECO:0000259" key="1">
    <source>
        <dbReference type="Pfam" id="PF24626"/>
    </source>
</evidence>
<organism evidence="2 3">
    <name type="scientific">Tanacetum coccineum</name>
    <dbReference type="NCBI Taxonomy" id="301880"/>
    <lineage>
        <taxon>Eukaryota</taxon>
        <taxon>Viridiplantae</taxon>
        <taxon>Streptophyta</taxon>
        <taxon>Embryophyta</taxon>
        <taxon>Tracheophyta</taxon>
        <taxon>Spermatophyta</taxon>
        <taxon>Magnoliopsida</taxon>
        <taxon>eudicotyledons</taxon>
        <taxon>Gunneridae</taxon>
        <taxon>Pentapetalae</taxon>
        <taxon>asterids</taxon>
        <taxon>campanulids</taxon>
        <taxon>Asterales</taxon>
        <taxon>Asteraceae</taxon>
        <taxon>Asteroideae</taxon>
        <taxon>Anthemideae</taxon>
        <taxon>Anthemidinae</taxon>
        <taxon>Tanacetum</taxon>
    </lineage>
</organism>
<dbReference type="PANTHER" id="PTHR46148:SF59">
    <property type="entry name" value="NUCLEOTIDYLTRANSFERASE, RIBONUCLEASE H"/>
    <property type="match status" value="1"/>
</dbReference>
<evidence type="ECO:0000313" key="2">
    <source>
        <dbReference type="EMBL" id="GJT72877.1"/>
    </source>
</evidence>
<reference evidence="2" key="1">
    <citation type="journal article" date="2022" name="Int. J. Mol. Sci.">
        <title>Draft Genome of Tanacetum Coccineum: Genomic Comparison of Closely Related Tanacetum-Family Plants.</title>
        <authorList>
            <person name="Yamashiro T."/>
            <person name="Shiraishi A."/>
            <person name="Nakayama K."/>
            <person name="Satake H."/>
        </authorList>
    </citation>
    <scope>NUCLEOTIDE SEQUENCE</scope>
</reference>
<dbReference type="InterPro" id="IPR012337">
    <property type="entry name" value="RNaseH-like_sf"/>
</dbReference>
<sequence>MTPGIIYSRFVQNPPSSTPYVPPTKNDWDILFQPIFDEYFNLPTTVVSHGLLAVAPPSVEEELQPTTFDNDPFQDILTSKPNRLTKSAHFLPIREDFKTEKLARIYINEIVARHGVPVSIISDRDGRFASHLCKALRSFRTKLHIIRLYPPKTDGQIERIYYTLEICYELCMVLWHWDTHLPLIKERLITARSRQKSYADKRRKPLEFEVGDRVLLKVSPWKGVVRPFKVLEQVESFAYKLKLPQELSRVYNMFHVSNLKKYYPDDPLVIPLEGLHVDEKLHFVEKPAEIMD</sequence>
<name>A0ABQ5GDE2_9ASTR</name>
<reference evidence="2" key="2">
    <citation type="submission" date="2022-01" db="EMBL/GenBank/DDBJ databases">
        <authorList>
            <person name="Yamashiro T."/>
            <person name="Shiraishi A."/>
            <person name="Satake H."/>
            <person name="Nakayama K."/>
        </authorList>
    </citation>
    <scope>NUCLEOTIDE SEQUENCE</scope>
</reference>
<dbReference type="PANTHER" id="PTHR46148">
    <property type="entry name" value="CHROMO DOMAIN-CONTAINING PROTEIN"/>
    <property type="match status" value="1"/>
</dbReference>
<dbReference type="Proteomes" id="UP001151760">
    <property type="component" value="Unassembled WGS sequence"/>
</dbReference>
<keyword evidence="3" id="KW-1185">Reference proteome</keyword>
<keyword evidence="2" id="KW-0548">Nucleotidyltransferase</keyword>
<keyword evidence="2" id="KW-0695">RNA-directed DNA polymerase</keyword>
<keyword evidence="2" id="KW-0808">Transferase</keyword>
<dbReference type="GO" id="GO:0003964">
    <property type="term" value="F:RNA-directed DNA polymerase activity"/>
    <property type="evidence" value="ECO:0007669"/>
    <property type="project" value="UniProtKB-KW"/>
</dbReference>
<evidence type="ECO:0000313" key="3">
    <source>
        <dbReference type="Proteomes" id="UP001151760"/>
    </source>
</evidence>
<dbReference type="EMBL" id="BQNB010018300">
    <property type="protein sequence ID" value="GJT72877.1"/>
    <property type="molecule type" value="Genomic_DNA"/>
</dbReference>